<feature type="domain" description="Myb-like" evidence="6">
    <location>
        <begin position="227"/>
        <end position="279"/>
    </location>
</feature>
<dbReference type="InterPro" id="IPR017930">
    <property type="entry name" value="Myb_dom"/>
</dbReference>
<reference evidence="9" key="1">
    <citation type="submission" date="2024-04" db="EMBL/GenBank/DDBJ databases">
        <authorList>
            <person name="Shaw F."/>
            <person name="Minotto A."/>
        </authorList>
    </citation>
    <scope>NUCLEOTIDE SEQUENCE [LARGE SCALE GENOMIC DNA]</scope>
</reference>
<feature type="domain" description="Myb-like" evidence="6">
    <location>
        <begin position="331"/>
        <end position="383"/>
    </location>
</feature>
<dbReference type="CDD" id="cd00167">
    <property type="entry name" value="SANT"/>
    <property type="match status" value="3"/>
</dbReference>
<dbReference type="Pfam" id="PF13921">
    <property type="entry name" value="Myb_DNA-bind_6"/>
    <property type="match status" value="2"/>
</dbReference>
<feature type="compositionally biased region" description="Low complexity" evidence="5">
    <location>
        <begin position="483"/>
        <end position="498"/>
    </location>
</feature>
<feature type="domain" description="HTH myb-type" evidence="7">
    <location>
        <begin position="280"/>
        <end position="330"/>
    </location>
</feature>
<keyword evidence="1" id="KW-0805">Transcription regulation</keyword>
<dbReference type="PROSITE" id="PS51294">
    <property type="entry name" value="HTH_MYB"/>
    <property type="match status" value="3"/>
</dbReference>
<evidence type="ECO:0000313" key="8">
    <source>
        <dbReference type="EMBL" id="CAL1701678.1"/>
    </source>
</evidence>
<evidence type="ECO:0000256" key="4">
    <source>
        <dbReference type="ARBA" id="ARBA00023242"/>
    </source>
</evidence>
<evidence type="ECO:0000256" key="2">
    <source>
        <dbReference type="ARBA" id="ARBA00023125"/>
    </source>
</evidence>
<keyword evidence="2" id="KW-0238">DNA-binding</keyword>
<name>A0ABP1D3X0_9APHY</name>
<dbReference type="PANTHER" id="PTHR46621:SF1">
    <property type="entry name" value="SNRNA-ACTIVATING PROTEIN COMPLEX SUBUNIT 4"/>
    <property type="match status" value="1"/>
</dbReference>
<feature type="domain" description="Myb-like" evidence="6">
    <location>
        <begin position="280"/>
        <end position="330"/>
    </location>
</feature>
<evidence type="ECO:0000256" key="5">
    <source>
        <dbReference type="SAM" id="MobiDB-lite"/>
    </source>
</evidence>
<protein>
    <submittedName>
        <fullName evidence="8">Uncharacterized protein</fullName>
    </submittedName>
</protein>
<feature type="domain" description="HTH myb-type" evidence="7">
    <location>
        <begin position="331"/>
        <end position="387"/>
    </location>
</feature>
<dbReference type="EMBL" id="OZ037945">
    <property type="protein sequence ID" value="CAL1701678.1"/>
    <property type="molecule type" value="Genomic_DNA"/>
</dbReference>
<feature type="domain" description="HTH myb-type" evidence="7">
    <location>
        <begin position="227"/>
        <end position="279"/>
    </location>
</feature>
<keyword evidence="3" id="KW-0804">Transcription</keyword>
<feature type="compositionally biased region" description="Polar residues" evidence="5">
    <location>
        <begin position="438"/>
        <end position="447"/>
    </location>
</feature>
<sequence length="650" mass="71575">MSVQEQTQKVIQANKDHQYALKVYTERLESELESVERLLSIAEQSDDELDVDAGGTIVIPNAVKATGPIPAEVSLESSFKDDAEKRNRYLRCTDVHPMRAVEIETLADAVYTENYRLHALELQQRGQQPFGPPPSHYENTAGINWERVATKVSNAASSSGFKRTARECEIKWLGSSHPKINQSAWTQAEISQVKDLVDGHKEGEVDWVDVASKLGTNRTPVDCLRHAITRRTHAWTPESDRRLIEAIQIYGTVSWLQVARMVSEDATATQCQSRYMRTLDPTISRLPWSNDEDERLRSAVGVYGTAWSEVCEFIPNRSSEQCRERWQEKLSPHLAKGRWSEEEDEALLAAVDKVGEGKWKEISRVIGNGRTDNMCRGRYHVLAKRKQREVPSDSPAPAEVQASEHPLQIRFHPSSQLSPPPANGAADTVRIVFDEGTTRVQQPGTSQQRDEATDNVAKARPKPRRKRATRTATSGTQETGEAPSSSTGPPTTPRSSQPTRRKAATNKSQANTEEPPAKKRRTNKREGKKTSVPEESSDLPTAQAHYDQVKDVIDTRQAAGTEDKQPDNTSGLQTSATTVPPEPNATEVAENAGINPPGGVAPDGQSNTTLSFRGRGRGRGRGGGRSVAENTSIPVPARKSARLAGKTAGD</sequence>
<dbReference type="Gene3D" id="1.10.10.60">
    <property type="entry name" value="Homeodomain-like"/>
    <property type="match status" value="3"/>
</dbReference>
<feature type="region of interest" description="Disordered" evidence="5">
    <location>
        <begin position="438"/>
        <end position="650"/>
    </location>
</feature>
<dbReference type="Proteomes" id="UP001497453">
    <property type="component" value="Chromosome 2"/>
</dbReference>
<dbReference type="SMART" id="SM00717">
    <property type="entry name" value="SANT"/>
    <property type="match status" value="5"/>
</dbReference>
<evidence type="ECO:0000256" key="3">
    <source>
        <dbReference type="ARBA" id="ARBA00023163"/>
    </source>
</evidence>
<dbReference type="InterPro" id="IPR009057">
    <property type="entry name" value="Homeodomain-like_sf"/>
</dbReference>
<evidence type="ECO:0000259" key="7">
    <source>
        <dbReference type="PROSITE" id="PS51294"/>
    </source>
</evidence>
<dbReference type="PANTHER" id="PTHR46621">
    <property type="entry name" value="SNRNA-ACTIVATING PROTEIN COMPLEX SUBUNIT 4"/>
    <property type="match status" value="1"/>
</dbReference>
<dbReference type="SUPFAM" id="SSF46689">
    <property type="entry name" value="Homeodomain-like"/>
    <property type="match status" value="3"/>
</dbReference>
<evidence type="ECO:0000259" key="6">
    <source>
        <dbReference type="PROSITE" id="PS50090"/>
    </source>
</evidence>
<proteinExistence type="predicted"/>
<dbReference type="Pfam" id="PF00249">
    <property type="entry name" value="Myb_DNA-binding"/>
    <property type="match status" value="1"/>
</dbReference>
<keyword evidence="9" id="KW-1185">Reference proteome</keyword>
<organism evidence="8 9">
    <name type="scientific">Somion occarium</name>
    <dbReference type="NCBI Taxonomy" id="3059160"/>
    <lineage>
        <taxon>Eukaryota</taxon>
        <taxon>Fungi</taxon>
        <taxon>Dikarya</taxon>
        <taxon>Basidiomycota</taxon>
        <taxon>Agaricomycotina</taxon>
        <taxon>Agaricomycetes</taxon>
        <taxon>Polyporales</taxon>
        <taxon>Cerrenaceae</taxon>
        <taxon>Somion</taxon>
    </lineage>
</organism>
<feature type="compositionally biased region" description="Basic residues" evidence="5">
    <location>
        <begin position="459"/>
        <end position="469"/>
    </location>
</feature>
<dbReference type="InterPro" id="IPR001005">
    <property type="entry name" value="SANT/Myb"/>
</dbReference>
<dbReference type="InterPro" id="IPR051575">
    <property type="entry name" value="Myb-like_DNA-bd"/>
</dbReference>
<keyword evidence="4" id="KW-0539">Nucleus</keyword>
<evidence type="ECO:0000256" key="1">
    <source>
        <dbReference type="ARBA" id="ARBA00023015"/>
    </source>
</evidence>
<evidence type="ECO:0000313" key="9">
    <source>
        <dbReference type="Proteomes" id="UP001497453"/>
    </source>
</evidence>
<feature type="domain" description="Myb-like" evidence="6">
    <location>
        <begin position="177"/>
        <end position="223"/>
    </location>
</feature>
<dbReference type="PROSITE" id="PS50090">
    <property type="entry name" value="MYB_LIKE"/>
    <property type="match status" value="4"/>
</dbReference>
<accession>A0ABP1D3X0</accession>
<feature type="compositionally biased region" description="Polar residues" evidence="5">
    <location>
        <begin position="567"/>
        <end position="578"/>
    </location>
</feature>
<gene>
    <name evidence="8" type="ORF">GFSPODELE1_LOCUS3700</name>
</gene>